<dbReference type="GO" id="GO:0030332">
    <property type="term" value="F:cyclin binding"/>
    <property type="evidence" value="ECO:0007669"/>
    <property type="project" value="TreeGrafter"/>
</dbReference>
<keyword evidence="2 8" id="KW-0723">Serine/threonine-protein kinase</keyword>
<dbReference type="InterPro" id="IPR050108">
    <property type="entry name" value="CDK"/>
</dbReference>
<dbReference type="GeneID" id="37267673"/>
<evidence type="ECO:0000256" key="2">
    <source>
        <dbReference type="ARBA" id="ARBA00022527"/>
    </source>
</evidence>
<dbReference type="PROSITE" id="PS00107">
    <property type="entry name" value="PROTEIN_KINASE_ATP"/>
    <property type="match status" value="1"/>
</dbReference>
<evidence type="ECO:0000256" key="1">
    <source>
        <dbReference type="ARBA" id="ARBA00006485"/>
    </source>
</evidence>
<dbReference type="InterPro" id="IPR017441">
    <property type="entry name" value="Protein_kinase_ATP_BS"/>
</dbReference>
<keyword evidence="11" id="KW-1185">Reference proteome</keyword>
<protein>
    <submittedName>
        <fullName evidence="10">Pkinase-domain-containing protein</fullName>
    </submittedName>
</protein>
<keyword evidence="5 10" id="KW-0418">Kinase</keyword>
<dbReference type="FunFam" id="3.30.200.20:FF:000270">
    <property type="entry name" value="Serine/threonine-protein kinase bur1"/>
    <property type="match status" value="1"/>
</dbReference>
<keyword evidence="3" id="KW-0808">Transferase</keyword>
<dbReference type="SMART" id="SM00220">
    <property type="entry name" value="S_TKc"/>
    <property type="match status" value="1"/>
</dbReference>
<gene>
    <name evidence="10" type="ORF">FA09DRAFT_295566</name>
</gene>
<dbReference type="PROSITE" id="PS00108">
    <property type="entry name" value="PROTEIN_KINASE_ST"/>
    <property type="match status" value="1"/>
</dbReference>
<keyword evidence="6 7" id="KW-0067">ATP-binding</keyword>
<dbReference type="GO" id="GO:0008024">
    <property type="term" value="C:cyclin/CDK positive transcription elongation factor complex"/>
    <property type="evidence" value="ECO:0007669"/>
    <property type="project" value="TreeGrafter"/>
</dbReference>
<reference evidence="10 11" key="1">
    <citation type="journal article" date="2018" name="Mol. Biol. Evol.">
        <title>Broad Genomic Sampling Reveals a Smut Pathogenic Ancestry of the Fungal Clade Ustilaginomycotina.</title>
        <authorList>
            <person name="Kijpornyongpan T."/>
            <person name="Mondo S.J."/>
            <person name="Barry K."/>
            <person name="Sandor L."/>
            <person name="Lee J."/>
            <person name="Lipzen A."/>
            <person name="Pangilinan J."/>
            <person name="LaButti K."/>
            <person name="Hainaut M."/>
            <person name="Henrissat B."/>
            <person name="Grigoriev I.V."/>
            <person name="Spatafora J.W."/>
            <person name="Aime M.C."/>
        </authorList>
    </citation>
    <scope>NUCLEOTIDE SEQUENCE [LARGE SCALE GENOMIC DNA]</scope>
    <source>
        <strain evidence="10 11">MCA 4186</strain>
    </source>
</reference>
<evidence type="ECO:0000256" key="7">
    <source>
        <dbReference type="PROSITE-ProRule" id="PRU10141"/>
    </source>
</evidence>
<dbReference type="InterPro" id="IPR000719">
    <property type="entry name" value="Prot_kinase_dom"/>
</dbReference>
<feature type="domain" description="Protein kinase" evidence="9">
    <location>
        <begin position="10"/>
        <end position="303"/>
    </location>
</feature>
<dbReference type="RefSeq" id="XP_025599808.1">
    <property type="nucleotide sequence ID" value="XM_025740127.1"/>
</dbReference>
<dbReference type="Pfam" id="PF00069">
    <property type="entry name" value="Pkinase"/>
    <property type="match status" value="1"/>
</dbReference>
<feature type="binding site" evidence="7">
    <location>
        <position position="39"/>
    </location>
    <ligand>
        <name>ATP</name>
        <dbReference type="ChEBI" id="CHEBI:30616"/>
    </ligand>
</feature>
<dbReference type="OrthoDB" id="204883at2759"/>
<evidence type="ECO:0000256" key="6">
    <source>
        <dbReference type="ARBA" id="ARBA00022840"/>
    </source>
</evidence>
<dbReference type="CDD" id="cd07840">
    <property type="entry name" value="STKc_CDK9_like"/>
    <property type="match status" value="1"/>
</dbReference>
<dbReference type="InterPro" id="IPR011009">
    <property type="entry name" value="Kinase-like_dom_sf"/>
</dbReference>
<evidence type="ECO:0000256" key="3">
    <source>
        <dbReference type="ARBA" id="ARBA00022679"/>
    </source>
</evidence>
<dbReference type="GO" id="GO:0005524">
    <property type="term" value="F:ATP binding"/>
    <property type="evidence" value="ECO:0007669"/>
    <property type="project" value="UniProtKB-UniRule"/>
</dbReference>
<dbReference type="PANTHER" id="PTHR24056">
    <property type="entry name" value="CELL DIVISION PROTEIN KINASE"/>
    <property type="match status" value="1"/>
</dbReference>
<dbReference type="EMBL" id="KZ819288">
    <property type="protein sequence ID" value="PWN99529.1"/>
    <property type="molecule type" value="Genomic_DNA"/>
</dbReference>
<comment type="similarity">
    <text evidence="1">Belongs to the protein kinase superfamily. CMGC Ser/Thr protein kinase family. CDC2/CDKX subfamily.</text>
</comment>
<evidence type="ECO:0000256" key="5">
    <source>
        <dbReference type="ARBA" id="ARBA00022777"/>
    </source>
</evidence>
<dbReference type="Proteomes" id="UP000245946">
    <property type="component" value="Unassembled WGS sequence"/>
</dbReference>
<keyword evidence="4 7" id="KW-0547">Nucleotide-binding</keyword>
<dbReference type="GO" id="GO:0032968">
    <property type="term" value="P:positive regulation of transcription elongation by RNA polymerase II"/>
    <property type="evidence" value="ECO:0007669"/>
    <property type="project" value="TreeGrafter"/>
</dbReference>
<dbReference type="InterPro" id="IPR008271">
    <property type="entry name" value="Ser/Thr_kinase_AS"/>
</dbReference>
<organism evidence="10 11">
    <name type="scientific">Tilletiopsis washingtonensis</name>
    <dbReference type="NCBI Taxonomy" id="58919"/>
    <lineage>
        <taxon>Eukaryota</taxon>
        <taxon>Fungi</taxon>
        <taxon>Dikarya</taxon>
        <taxon>Basidiomycota</taxon>
        <taxon>Ustilaginomycotina</taxon>
        <taxon>Exobasidiomycetes</taxon>
        <taxon>Entylomatales</taxon>
        <taxon>Entylomatales incertae sedis</taxon>
        <taxon>Tilletiopsis</taxon>
    </lineage>
</organism>
<dbReference type="SUPFAM" id="SSF56112">
    <property type="entry name" value="Protein kinase-like (PK-like)"/>
    <property type="match status" value="1"/>
</dbReference>
<evidence type="ECO:0000256" key="4">
    <source>
        <dbReference type="ARBA" id="ARBA00022741"/>
    </source>
</evidence>
<name>A0A316ZDC1_9BASI</name>
<dbReference type="PROSITE" id="PS50011">
    <property type="entry name" value="PROTEIN_KINASE_DOM"/>
    <property type="match status" value="1"/>
</dbReference>
<sequence length="338" mass="37906">MPRAAPGEGYERIAQVGEGTYGQVFKARAEKSGALVALKKIRMEAEKDGFPVTAMREIKLLQGLRHENVVRLWEMMVSKNSVYMVFEYMEHDLNGVLAHPSITFTPAHLKSLSAQLFSGLAYLHRRSVLHRDLKGSNILLSNAGVLKLADFGLARMYAKRRKGDYTNRVVTLWYKPLELLFGATQYGPEVDMWGAGCIFLELFTRRPAFQGNDEIHQVAVIYDVLGPLVPADEWPDAEKLPWYDLVRPAAASDGLAAQTAEERFKLAFEKSMPPAALAVAFALLRFDPARRASAAEALQMPYFTTERPRAQRPAGLLASVEGEWHEFESRRAARKARP</sequence>
<proteinExistence type="inferred from homology"/>
<evidence type="ECO:0000313" key="10">
    <source>
        <dbReference type="EMBL" id="PWN99529.1"/>
    </source>
</evidence>
<evidence type="ECO:0000256" key="8">
    <source>
        <dbReference type="RuleBase" id="RU000304"/>
    </source>
</evidence>
<dbReference type="FunFam" id="1.10.510.10:FF:000624">
    <property type="entry name" value="Mitogen-activated protein kinase"/>
    <property type="match status" value="1"/>
</dbReference>
<dbReference type="AlphaFoldDB" id="A0A316ZDC1"/>
<evidence type="ECO:0000313" key="11">
    <source>
        <dbReference type="Proteomes" id="UP000245946"/>
    </source>
</evidence>
<evidence type="ECO:0000259" key="9">
    <source>
        <dbReference type="PROSITE" id="PS50011"/>
    </source>
</evidence>
<accession>A0A316ZDC1</accession>
<dbReference type="Gene3D" id="1.10.510.10">
    <property type="entry name" value="Transferase(Phosphotransferase) domain 1"/>
    <property type="match status" value="1"/>
</dbReference>
<dbReference type="STRING" id="58919.A0A316ZDC1"/>
<dbReference type="Gene3D" id="3.30.200.20">
    <property type="entry name" value="Phosphorylase Kinase, domain 1"/>
    <property type="match status" value="1"/>
</dbReference>
<dbReference type="GO" id="GO:0008353">
    <property type="term" value="F:RNA polymerase II CTD heptapeptide repeat kinase activity"/>
    <property type="evidence" value="ECO:0007669"/>
    <property type="project" value="TreeGrafter"/>
</dbReference>
<dbReference type="PANTHER" id="PTHR24056:SF546">
    <property type="entry name" value="CYCLIN-DEPENDENT KINASE 12"/>
    <property type="match status" value="1"/>
</dbReference>